<dbReference type="Proteomes" id="UP000814033">
    <property type="component" value="Unassembled WGS sequence"/>
</dbReference>
<gene>
    <name evidence="1" type="ORF">FA95DRAFT_1566176</name>
</gene>
<dbReference type="EMBL" id="MU276174">
    <property type="protein sequence ID" value="KAI0040693.1"/>
    <property type="molecule type" value="Genomic_DNA"/>
</dbReference>
<evidence type="ECO:0000313" key="1">
    <source>
        <dbReference type="EMBL" id="KAI0040693.1"/>
    </source>
</evidence>
<comment type="caution">
    <text evidence="1">The sequence shown here is derived from an EMBL/GenBank/DDBJ whole genome shotgun (WGS) entry which is preliminary data.</text>
</comment>
<name>A0ACB8R9K6_9AGAM</name>
<protein>
    <submittedName>
        <fullName evidence="1">Uncharacterized protein</fullName>
    </submittedName>
</protein>
<keyword evidence="2" id="KW-1185">Reference proteome</keyword>
<proteinExistence type="predicted"/>
<sequence length="401" mass="44450">MGKKDRTTRTTKILQKMAKPLYDDPQDSKYIVVGNPFGRRDPFEDDSVNRISAWISEVFGRKGVVESLYSHTNKEEVILQLPYDVDIERMLGVHKNASFLAKGWNKADEASTIFQYNYRSHGEPTMHGWKEHFPMHVDPPGDLFVKPYPAPSRADPPSILALPLPPSPEDEAIRFLRTVPQPSSSIKMEPEEAYQPSRDLDDAMQAYDKSRTAAPAKTVKSEPGVKQEPELAYEPSQDLEDALSLFHRSKHAGGVAIVVKQEPSDFPSNYYAAAPTVKPDPNSAYTPIPELEAALRELSSARTSLPAVINAKPEPEDSMHLGLPGASRAPPPSRHSIKAEPVDNHLPSAAVSKPTKAMLASLVPRTSQKSSDHRTNLPSFKKNKRPLSEEDSKGSVKRTHI</sequence>
<reference evidence="1" key="2">
    <citation type="journal article" date="2022" name="New Phytol.">
        <title>Evolutionary transition to the ectomycorrhizal habit in the genomes of a hyperdiverse lineage of mushroom-forming fungi.</title>
        <authorList>
            <person name="Looney B."/>
            <person name="Miyauchi S."/>
            <person name="Morin E."/>
            <person name="Drula E."/>
            <person name="Courty P.E."/>
            <person name="Kohler A."/>
            <person name="Kuo A."/>
            <person name="LaButti K."/>
            <person name="Pangilinan J."/>
            <person name="Lipzen A."/>
            <person name="Riley R."/>
            <person name="Andreopoulos W."/>
            <person name="He G."/>
            <person name="Johnson J."/>
            <person name="Nolan M."/>
            <person name="Tritt A."/>
            <person name="Barry K.W."/>
            <person name="Grigoriev I.V."/>
            <person name="Nagy L.G."/>
            <person name="Hibbett D."/>
            <person name="Henrissat B."/>
            <person name="Matheny P.B."/>
            <person name="Labbe J."/>
            <person name="Martin F.M."/>
        </authorList>
    </citation>
    <scope>NUCLEOTIDE SEQUENCE</scope>
    <source>
        <strain evidence="1">FP105234-sp</strain>
    </source>
</reference>
<reference evidence="1" key="1">
    <citation type="submission" date="2021-02" db="EMBL/GenBank/DDBJ databases">
        <authorList>
            <consortium name="DOE Joint Genome Institute"/>
            <person name="Ahrendt S."/>
            <person name="Looney B.P."/>
            <person name="Miyauchi S."/>
            <person name="Morin E."/>
            <person name="Drula E."/>
            <person name="Courty P.E."/>
            <person name="Chicoki N."/>
            <person name="Fauchery L."/>
            <person name="Kohler A."/>
            <person name="Kuo A."/>
            <person name="Labutti K."/>
            <person name="Pangilinan J."/>
            <person name="Lipzen A."/>
            <person name="Riley R."/>
            <person name="Andreopoulos W."/>
            <person name="He G."/>
            <person name="Johnson J."/>
            <person name="Barry K.W."/>
            <person name="Grigoriev I.V."/>
            <person name="Nagy L."/>
            <person name="Hibbett D."/>
            <person name="Henrissat B."/>
            <person name="Matheny P.B."/>
            <person name="Labbe J."/>
            <person name="Martin F."/>
        </authorList>
    </citation>
    <scope>NUCLEOTIDE SEQUENCE</scope>
    <source>
        <strain evidence="1">FP105234-sp</strain>
    </source>
</reference>
<organism evidence="1 2">
    <name type="scientific">Auriscalpium vulgare</name>
    <dbReference type="NCBI Taxonomy" id="40419"/>
    <lineage>
        <taxon>Eukaryota</taxon>
        <taxon>Fungi</taxon>
        <taxon>Dikarya</taxon>
        <taxon>Basidiomycota</taxon>
        <taxon>Agaricomycotina</taxon>
        <taxon>Agaricomycetes</taxon>
        <taxon>Russulales</taxon>
        <taxon>Auriscalpiaceae</taxon>
        <taxon>Auriscalpium</taxon>
    </lineage>
</organism>
<evidence type="ECO:0000313" key="2">
    <source>
        <dbReference type="Proteomes" id="UP000814033"/>
    </source>
</evidence>
<accession>A0ACB8R9K6</accession>